<dbReference type="NCBIfam" id="NF005886">
    <property type="entry name" value="PRK07849.1-1"/>
    <property type="match status" value="1"/>
</dbReference>
<dbReference type="Pfam" id="PF01063">
    <property type="entry name" value="Aminotran_4"/>
    <property type="match status" value="1"/>
</dbReference>
<dbReference type="InterPro" id="IPR036038">
    <property type="entry name" value="Aminotransferase-like"/>
</dbReference>
<evidence type="ECO:0000313" key="2">
    <source>
        <dbReference type="EMBL" id="PXY38279.1"/>
    </source>
</evidence>
<sequence>MRVLAFLDGTLADPDQAHLRVDDLGVLRGDGIFETILVTGGRPRELGPHLDRLARSAAMMDLPEPDRAAWERVVQLVIDNWSGSTEIALKLVLTRGIEGDPSSTPTAFALGMEIDEKVKRARAEGIAAITLDRGIGTDVAERAPWLLLGAKSLSYAINMAAVREAARRGAADVIFTATDGSVLEGPTSTVIVARGRTLYTPPPTIGILPGTTQGDVFRAAERAGWTTKVEPLRADELAAADGVFLASSVRKLTRVHTLDGEALPDSAEVHAELANVYEAQYA</sequence>
<dbReference type="GO" id="GO:0016829">
    <property type="term" value="F:lyase activity"/>
    <property type="evidence" value="ECO:0007669"/>
    <property type="project" value="UniProtKB-KW"/>
</dbReference>
<dbReference type="PANTHER" id="PTHR42743:SF11">
    <property type="entry name" value="AMINODEOXYCHORISMATE LYASE"/>
    <property type="match status" value="1"/>
</dbReference>
<gene>
    <name evidence="2" type="ORF">BA062_00500</name>
</gene>
<dbReference type="GO" id="GO:0005829">
    <property type="term" value="C:cytosol"/>
    <property type="evidence" value="ECO:0007669"/>
    <property type="project" value="TreeGrafter"/>
</dbReference>
<name>A0A318M0R3_9PSEU</name>
<dbReference type="InterPro" id="IPR001544">
    <property type="entry name" value="Aminotrans_IV"/>
</dbReference>
<dbReference type="AlphaFoldDB" id="A0A318M0R3"/>
<dbReference type="Gene3D" id="3.20.10.10">
    <property type="entry name" value="D-amino Acid Aminotransferase, subunit A, domain 2"/>
    <property type="match status" value="1"/>
</dbReference>
<reference evidence="2 3" key="1">
    <citation type="submission" date="2016-07" db="EMBL/GenBank/DDBJ databases">
        <title>Draft genome sequence of Prauserella sp. YIM 121212, isolated from alkaline soil.</title>
        <authorList>
            <person name="Ruckert C."/>
            <person name="Albersmeier A."/>
            <person name="Jiang C.-L."/>
            <person name="Jiang Y."/>
            <person name="Kalinowski J."/>
            <person name="Schneider O."/>
            <person name="Winkler A."/>
            <person name="Zotchev S.B."/>
        </authorList>
    </citation>
    <scope>NUCLEOTIDE SEQUENCE [LARGE SCALE GENOMIC DNA]</scope>
    <source>
        <strain evidence="2 3">YIM 121212</strain>
    </source>
</reference>
<dbReference type="InterPro" id="IPR043131">
    <property type="entry name" value="BCAT-like_N"/>
</dbReference>
<comment type="similarity">
    <text evidence="1">Belongs to the class-IV pyridoxal-phosphate-dependent aminotransferase family.</text>
</comment>
<proteinExistence type="inferred from homology"/>
<dbReference type="NCBIfam" id="NF005887">
    <property type="entry name" value="PRK07849.1-2"/>
    <property type="match status" value="1"/>
</dbReference>
<dbReference type="GO" id="GO:0046394">
    <property type="term" value="P:carboxylic acid biosynthetic process"/>
    <property type="evidence" value="ECO:0007669"/>
    <property type="project" value="UniProtKB-ARBA"/>
</dbReference>
<dbReference type="Gene3D" id="3.30.470.10">
    <property type="match status" value="1"/>
</dbReference>
<dbReference type="PANTHER" id="PTHR42743">
    <property type="entry name" value="AMINO-ACID AMINOTRANSFERASE"/>
    <property type="match status" value="1"/>
</dbReference>
<dbReference type="RefSeq" id="WP_110334011.1">
    <property type="nucleotide sequence ID" value="NZ_JBHVKT010000034.1"/>
</dbReference>
<dbReference type="InterPro" id="IPR043132">
    <property type="entry name" value="BCAT-like_C"/>
</dbReference>
<dbReference type="InterPro" id="IPR050571">
    <property type="entry name" value="Class-IV_PLP-Dep_Aminotrnsfr"/>
</dbReference>
<evidence type="ECO:0000256" key="1">
    <source>
        <dbReference type="ARBA" id="ARBA00009320"/>
    </source>
</evidence>
<evidence type="ECO:0000313" key="3">
    <source>
        <dbReference type="Proteomes" id="UP000247892"/>
    </source>
</evidence>
<dbReference type="EMBL" id="MASU01000001">
    <property type="protein sequence ID" value="PXY38279.1"/>
    <property type="molecule type" value="Genomic_DNA"/>
</dbReference>
<organism evidence="2 3">
    <name type="scientific">Prauserella flavalba</name>
    <dbReference type="NCBI Taxonomy" id="1477506"/>
    <lineage>
        <taxon>Bacteria</taxon>
        <taxon>Bacillati</taxon>
        <taxon>Actinomycetota</taxon>
        <taxon>Actinomycetes</taxon>
        <taxon>Pseudonocardiales</taxon>
        <taxon>Pseudonocardiaceae</taxon>
        <taxon>Prauserella</taxon>
    </lineage>
</organism>
<accession>A0A318M0R3</accession>
<dbReference type="SUPFAM" id="SSF56752">
    <property type="entry name" value="D-aminoacid aminotransferase-like PLP-dependent enzymes"/>
    <property type="match status" value="1"/>
</dbReference>
<dbReference type="OrthoDB" id="3199344at2"/>
<keyword evidence="3" id="KW-1185">Reference proteome</keyword>
<protein>
    <submittedName>
        <fullName evidence="2">4-amino-4-deoxychorismate lyase</fullName>
    </submittedName>
</protein>
<keyword evidence="2" id="KW-0456">Lyase</keyword>
<dbReference type="Proteomes" id="UP000247892">
    <property type="component" value="Unassembled WGS sequence"/>
</dbReference>
<comment type="caution">
    <text evidence="2">The sequence shown here is derived from an EMBL/GenBank/DDBJ whole genome shotgun (WGS) entry which is preliminary data.</text>
</comment>